<keyword evidence="3" id="KW-1185">Reference proteome</keyword>
<evidence type="ECO:0000256" key="1">
    <source>
        <dbReference type="SAM" id="MobiDB-lite"/>
    </source>
</evidence>
<dbReference type="Proteomes" id="UP000822688">
    <property type="component" value="Chromosome V"/>
</dbReference>
<name>A0A8T0HU84_CERPU</name>
<evidence type="ECO:0000313" key="3">
    <source>
        <dbReference type="Proteomes" id="UP000822688"/>
    </source>
</evidence>
<dbReference type="EMBL" id="CM026426">
    <property type="protein sequence ID" value="KAG0574602.1"/>
    <property type="molecule type" value="Genomic_DNA"/>
</dbReference>
<dbReference type="PANTHER" id="PTHR31286:SF180">
    <property type="entry name" value="OS10G0362600 PROTEIN"/>
    <property type="match status" value="1"/>
</dbReference>
<protein>
    <recommendedName>
        <fullName evidence="4">DUF4283 domain-containing protein</fullName>
    </recommendedName>
</protein>
<reference evidence="2" key="1">
    <citation type="submission" date="2020-06" db="EMBL/GenBank/DDBJ databases">
        <title>WGS assembly of Ceratodon purpureus strain R40.</title>
        <authorList>
            <person name="Carey S.B."/>
            <person name="Jenkins J."/>
            <person name="Shu S."/>
            <person name="Lovell J.T."/>
            <person name="Sreedasyam A."/>
            <person name="Maumus F."/>
            <person name="Tiley G.P."/>
            <person name="Fernandez-Pozo N."/>
            <person name="Barry K."/>
            <person name="Chen C."/>
            <person name="Wang M."/>
            <person name="Lipzen A."/>
            <person name="Daum C."/>
            <person name="Saski C.A."/>
            <person name="Payton A.C."/>
            <person name="Mcbreen J.C."/>
            <person name="Conrad R.E."/>
            <person name="Kollar L.M."/>
            <person name="Olsson S."/>
            <person name="Huttunen S."/>
            <person name="Landis J.B."/>
            <person name="Wickett N.J."/>
            <person name="Johnson M.G."/>
            <person name="Rensing S.A."/>
            <person name="Grimwood J."/>
            <person name="Schmutz J."/>
            <person name="Mcdaniel S.F."/>
        </authorList>
    </citation>
    <scope>NUCLEOTIDE SEQUENCE</scope>
    <source>
        <strain evidence="2">R40</strain>
    </source>
</reference>
<gene>
    <name evidence="2" type="ORF">KC19_VG275700</name>
</gene>
<evidence type="ECO:0000313" key="2">
    <source>
        <dbReference type="EMBL" id="KAG0574602.1"/>
    </source>
</evidence>
<dbReference type="PANTHER" id="PTHR31286">
    <property type="entry name" value="GLYCINE-RICH CELL WALL STRUCTURAL PROTEIN 1.8-LIKE"/>
    <property type="match status" value="1"/>
</dbReference>
<proteinExistence type="predicted"/>
<sequence>MAKNIPSLVGFLDQTPSQSKLNKWGRRTLNSSFSDITCKGKGYFKAHVKSPLDKQHTLALADHRIFNSIFLFVEWTPHFQPDRAGAKGLLQYPLWVQVKGLPLFLKTEEFLREVIRQFSTVVYVKNSDTYRSRMLGLRVRIIPVETHRLHDTVIIPRIDGDGGVYHDLVYTGVQDQCKRCHRRGHTIRHCPTPKLQNKKHHSKPKPP</sequence>
<accession>A0A8T0HU84</accession>
<feature type="compositionally biased region" description="Basic residues" evidence="1">
    <location>
        <begin position="196"/>
        <end position="207"/>
    </location>
</feature>
<organism evidence="2 3">
    <name type="scientific">Ceratodon purpureus</name>
    <name type="common">Fire moss</name>
    <name type="synonym">Dicranum purpureum</name>
    <dbReference type="NCBI Taxonomy" id="3225"/>
    <lineage>
        <taxon>Eukaryota</taxon>
        <taxon>Viridiplantae</taxon>
        <taxon>Streptophyta</taxon>
        <taxon>Embryophyta</taxon>
        <taxon>Bryophyta</taxon>
        <taxon>Bryophytina</taxon>
        <taxon>Bryopsida</taxon>
        <taxon>Dicranidae</taxon>
        <taxon>Pseudoditrichales</taxon>
        <taxon>Ditrichaceae</taxon>
        <taxon>Ceratodon</taxon>
    </lineage>
</organism>
<feature type="region of interest" description="Disordered" evidence="1">
    <location>
        <begin position="188"/>
        <end position="207"/>
    </location>
</feature>
<dbReference type="AlphaFoldDB" id="A0A8T0HU84"/>
<dbReference type="InterPro" id="IPR040256">
    <property type="entry name" value="At4g02000-like"/>
</dbReference>
<evidence type="ECO:0008006" key="4">
    <source>
        <dbReference type="Google" id="ProtNLM"/>
    </source>
</evidence>
<comment type="caution">
    <text evidence="2">The sequence shown here is derived from an EMBL/GenBank/DDBJ whole genome shotgun (WGS) entry which is preliminary data.</text>
</comment>